<keyword evidence="2" id="KW-1185">Reference proteome</keyword>
<organism evidence="1 2">
    <name type="scientific">Mycolicibacterium cosmeticum</name>
    <dbReference type="NCBI Taxonomy" id="258533"/>
    <lineage>
        <taxon>Bacteria</taxon>
        <taxon>Bacillati</taxon>
        <taxon>Actinomycetota</taxon>
        <taxon>Actinomycetes</taxon>
        <taxon>Mycobacteriales</taxon>
        <taxon>Mycobacteriaceae</taxon>
        <taxon>Mycolicibacterium</taxon>
    </lineage>
</organism>
<evidence type="ECO:0000313" key="1">
    <source>
        <dbReference type="EMBL" id="CDO09834.1"/>
    </source>
</evidence>
<dbReference type="Proteomes" id="UP000028870">
    <property type="component" value="Unassembled WGS sequence"/>
</dbReference>
<dbReference type="RefSeq" id="WP_036401725.1">
    <property type="nucleotide sequence ID" value="NZ_CCBB010000003.1"/>
</dbReference>
<reference evidence="1" key="2">
    <citation type="submission" date="2014-03" db="EMBL/GenBank/DDBJ databases">
        <authorList>
            <person name="Urmite Genomes"/>
        </authorList>
    </citation>
    <scope>NUCLEOTIDE SEQUENCE</scope>
    <source>
        <strain evidence="1">DSM 44829</strain>
    </source>
</reference>
<gene>
    <name evidence="1" type="ORF">BN977_04662</name>
</gene>
<reference evidence="1" key="1">
    <citation type="submission" date="2014-03" db="EMBL/GenBank/DDBJ databases">
        <title>Draft Genome Sequence of Mycobacterium cosmeticum DSM 44829.</title>
        <authorList>
            <person name="Croce O."/>
            <person name="Robert C."/>
            <person name="Raoult D."/>
            <person name="Drancourt M."/>
        </authorList>
    </citation>
    <scope>NUCLEOTIDE SEQUENCE [LARGE SCALE GENOMIC DNA]</scope>
    <source>
        <strain evidence="1">DSM 44829</strain>
    </source>
</reference>
<dbReference type="eggNOG" id="ENOG5031GEZ">
    <property type="taxonomic scope" value="Bacteria"/>
</dbReference>
<name>W9AVH8_MYCCO</name>
<accession>W9AVH8</accession>
<comment type="caution">
    <text evidence="1">The sequence shown here is derived from an EMBL/GenBank/DDBJ whole genome shotgun (WGS) entry which is preliminary data.</text>
</comment>
<dbReference type="EMBL" id="CCBB010000003">
    <property type="protein sequence ID" value="CDO09834.1"/>
    <property type="molecule type" value="Genomic_DNA"/>
</dbReference>
<dbReference type="OrthoDB" id="4702705at2"/>
<proteinExistence type="predicted"/>
<dbReference type="STRING" id="258533.BN977_04662"/>
<evidence type="ECO:0000313" key="2">
    <source>
        <dbReference type="Proteomes" id="UP000028870"/>
    </source>
</evidence>
<dbReference type="AlphaFoldDB" id="W9AVH8"/>
<sequence>MYLTAERVAIVNHTIKETFEQTCIAWQTIPHWDTGDPGQTAVVNDDPALSVVPVVPAAKPVQITVADVLAPTPDALLSKVTDAVVLLAAEVDKYVFPILRNAAAKVIDLGALAASPDILNGLIDARVAVENAGFRAPASLFADTDTIKELYTLVSGYAPVKEPILDAGNINALHRVDILGAPTPAGAIPVNPNTNSVRAIVLGRRQRIAPGYAADASPGEEPVDLAISIPPSFEVIGDTTNSNMIDILVRIRYAVRPKNAGGLVVISSP</sequence>
<protein>
    <submittedName>
        <fullName evidence="1">Uncharacterized protein</fullName>
    </submittedName>
</protein>